<sequence>MIYAVSAGITVGIQLCGFAVAYAKQTETFYDILGGVNYLALAVWSAAAKGTDFGEDPRKIIMTALFCASRSWLLLFLAWRAHERKGDSRFDNFKSKFFLFMGVWLIQGMWVFFISLPMIFVNSSSHVTPISGALDWIAIIGFGVSVLMEIAADVQKAVWVRNGRKGGFCTVGVWYFSRHPNYFGEIFQWWCAWMLAYGSAKDGASDWLWWVCIISPLFTMHILLNQSGTGLVNAEGKSLKRYYDKYEAEYTKYRKSTSILIPMIGYQYVPLFLKQTIFLDWKRYEYNPSLDTTTTETDDKKNE</sequence>
<dbReference type="InterPro" id="IPR010721">
    <property type="entry name" value="UstE-like"/>
</dbReference>
<dbReference type="AlphaFoldDB" id="A0A7S2UST3"/>
<gene>
    <name evidence="2" type="ORF">ASEP1449_LOCUS19090</name>
</gene>
<accession>A0A7S2UST3</accession>
<dbReference type="EMBL" id="HBHQ01028166">
    <property type="protein sequence ID" value="CAD9827256.1"/>
    <property type="molecule type" value="Transcribed_RNA"/>
</dbReference>
<evidence type="ECO:0000313" key="2">
    <source>
        <dbReference type="EMBL" id="CAD9827256.1"/>
    </source>
</evidence>
<reference evidence="2" key="1">
    <citation type="submission" date="2021-01" db="EMBL/GenBank/DDBJ databases">
        <authorList>
            <person name="Corre E."/>
            <person name="Pelletier E."/>
            <person name="Niang G."/>
            <person name="Scheremetjew M."/>
            <person name="Finn R."/>
            <person name="Kale V."/>
            <person name="Holt S."/>
            <person name="Cochrane G."/>
            <person name="Meng A."/>
            <person name="Brown T."/>
            <person name="Cohen L."/>
        </authorList>
    </citation>
    <scope>NUCLEOTIDE SEQUENCE</scope>
    <source>
        <strain evidence="2">CCMP2084</strain>
    </source>
</reference>
<dbReference type="GO" id="GO:0016020">
    <property type="term" value="C:membrane"/>
    <property type="evidence" value="ECO:0007669"/>
    <property type="project" value="TreeGrafter"/>
</dbReference>
<keyword evidence="1" id="KW-1133">Transmembrane helix</keyword>
<evidence type="ECO:0000256" key="1">
    <source>
        <dbReference type="SAM" id="Phobius"/>
    </source>
</evidence>
<name>A0A7S2UST3_9STRA</name>
<organism evidence="2">
    <name type="scientific">Attheya septentrionalis</name>
    <dbReference type="NCBI Taxonomy" id="420275"/>
    <lineage>
        <taxon>Eukaryota</taxon>
        <taxon>Sar</taxon>
        <taxon>Stramenopiles</taxon>
        <taxon>Ochrophyta</taxon>
        <taxon>Bacillariophyta</taxon>
        <taxon>Coscinodiscophyceae</taxon>
        <taxon>Chaetocerotophycidae</taxon>
        <taxon>Chaetocerotales</taxon>
        <taxon>Attheyaceae</taxon>
        <taxon>Attheya</taxon>
    </lineage>
</organism>
<dbReference type="PANTHER" id="PTHR32251">
    <property type="entry name" value="3-OXO-5-ALPHA-STEROID 4-DEHYDROGENASE"/>
    <property type="match status" value="1"/>
</dbReference>
<dbReference type="Pfam" id="PF06966">
    <property type="entry name" value="DUF1295"/>
    <property type="match status" value="1"/>
</dbReference>
<keyword evidence="1" id="KW-0812">Transmembrane</keyword>
<dbReference type="PANTHER" id="PTHR32251:SF15">
    <property type="entry name" value="3-OXO-5-ALPHA-STEROID 4-DEHYDROGENASE (DUF1295)"/>
    <property type="match status" value="1"/>
</dbReference>
<feature type="transmembrane region" description="Helical" evidence="1">
    <location>
        <begin position="133"/>
        <end position="152"/>
    </location>
</feature>
<proteinExistence type="predicted"/>
<dbReference type="Gene3D" id="1.20.120.1630">
    <property type="match status" value="1"/>
</dbReference>
<keyword evidence="1" id="KW-0472">Membrane</keyword>
<protein>
    <recommendedName>
        <fullName evidence="3">Steroid 5-alpha reductase C-terminal domain-containing protein</fullName>
    </recommendedName>
</protein>
<evidence type="ECO:0008006" key="3">
    <source>
        <dbReference type="Google" id="ProtNLM"/>
    </source>
</evidence>
<feature type="transmembrane region" description="Helical" evidence="1">
    <location>
        <begin position="60"/>
        <end position="79"/>
    </location>
</feature>
<feature type="transmembrane region" description="Helical" evidence="1">
    <location>
        <begin position="99"/>
        <end position="121"/>
    </location>
</feature>